<evidence type="ECO:0000256" key="1">
    <source>
        <dbReference type="SAM" id="MobiDB-lite"/>
    </source>
</evidence>
<gene>
    <name evidence="2" type="ORF">OSTQU699_LOCUS2885</name>
</gene>
<dbReference type="Proteomes" id="UP000708148">
    <property type="component" value="Unassembled WGS sequence"/>
</dbReference>
<organism evidence="2 3">
    <name type="scientific">Ostreobium quekettii</name>
    <dbReference type="NCBI Taxonomy" id="121088"/>
    <lineage>
        <taxon>Eukaryota</taxon>
        <taxon>Viridiplantae</taxon>
        <taxon>Chlorophyta</taxon>
        <taxon>core chlorophytes</taxon>
        <taxon>Ulvophyceae</taxon>
        <taxon>TCBD clade</taxon>
        <taxon>Bryopsidales</taxon>
        <taxon>Ostreobineae</taxon>
        <taxon>Ostreobiaceae</taxon>
        <taxon>Ostreobium</taxon>
    </lineage>
</organism>
<evidence type="ECO:0000313" key="3">
    <source>
        <dbReference type="Proteomes" id="UP000708148"/>
    </source>
</evidence>
<evidence type="ECO:0000313" key="2">
    <source>
        <dbReference type="EMBL" id="CAD7697526.1"/>
    </source>
</evidence>
<protein>
    <submittedName>
        <fullName evidence="2">Uncharacterized protein</fullName>
    </submittedName>
</protein>
<sequence>MPPRASWRCLPCSLPSPLRRPSPSPFVRIPPTSRGLRAPVLRRAQRCGGRSRGAEEAPGGGPDDRDLIRILAEAARAGRGLGPQELADLVANFGAGDGGEQDGDAEAGKEREAEDFFDLPQAAKDVLSEAGVLDAVPWDGRLAVPPRFGKFLDEEDVDVLERLQEPPPVDEAEAEELRKAQMRAAEKVQRMLEDGPSIMDKVEDAYGAAVDDEEVDEDVVVSDINNLGEEEDEGYGDSPDDDLEGLFDVEAMERGMATLAAGEQLPDVKQYACEPEDAQSFKKCVGG</sequence>
<proteinExistence type="predicted"/>
<reference evidence="2" key="1">
    <citation type="submission" date="2020-12" db="EMBL/GenBank/DDBJ databases">
        <authorList>
            <person name="Iha C."/>
        </authorList>
    </citation>
    <scope>NUCLEOTIDE SEQUENCE</scope>
</reference>
<feature type="compositionally biased region" description="Low complexity" evidence="1">
    <location>
        <begin position="8"/>
        <end position="17"/>
    </location>
</feature>
<feature type="region of interest" description="Disordered" evidence="1">
    <location>
        <begin position="1"/>
        <end position="65"/>
    </location>
</feature>
<name>A0A8S1ITL5_9CHLO</name>
<keyword evidence="3" id="KW-1185">Reference proteome</keyword>
<dbReference type="AlphaFoldDB" id="A0A8S1ITL5"/>
<comment type="caution">
    <text evidence="2">The sequence shown here is derived from an EMBL/GenBank/DDBJ whole genome shotgun (WGS) entry which is preliminary data.</text>
</comment>
<feature type="region of interest" description="Disordered" evidence="1">
    <location>
        <begin position="92"/>
        <end position="111"/>
    </location>
</feature>
<dbReference type="EMBL" id="CAJHUC010000670">
    <property type="protein sequence ID" value="CAD7697526.1"/>
    <property type="molecule type" value="Genomic_DNA"/>
</dbReference>
<accession>A0A8S1ITL5</accession>